<feature type="compositionally biased region" description="Acidic residues" evidence="5">
    <location>
        <begin position="248"/>
        <end position="258"/>
    </location>
</feature>
<gene>
    <name evidence="7" type="ORF">EGYM00163_LOCUS41503</name>
</gene>
<proteinExistence type="predicted"/>
<dbReference type="InterPro" id="IPR011011">
    <property type="entry name" value="Znf_FYVE_PHD"/>
</dbReference>
<organism evidence="7">
    <name type="scientific">Eutreptiella gymnastica</name>
    <dbReference type="NCBI Taxonomy" id="73025"/>
    <lineage>
        <taxon>Eukaryota</taxon>
        <taxon>Discoba</taxon>
        <taxon>Euglenozoa</taxon>
        <taxon>Euglenida</taxon>
        <taxon>Spirocuta</taxon>
        <taxon>Euglenophyceae</taxon>
        <taxon>Eutreptiales</taxon>
        <taxon>Eutreptiaceae</taxon>
        <taxon>Eutreptiella</taxon>
    </lineage>
</organism>
<evidence type="ECO:0000313" key="7">
    <source>
        <dbReference type="EMBL" id="CAE0830223.1"/>
    </source>
</evidence>
<feature type="region of interest" description="Disordered" evidence="5">
    <location>
        <begin position="164"/>
        <end position="258"/>
    </location>
</feature>
<evidence type="ECO:0000256" key="3">
    <source>
        <dbReference type="ARBA" id="ARBA00022833"/>
    </source>
</evidence>
<feature type="domain" description="PHD-type" evidence="6">
    <location>
        <begin position="112"/>
        <end position="162"/>
    </location>
</feature>
<evidence type="ECO:0000256" key="1">
    <source>
        <dbReference type="ARBA" id="ARBA00022723"/>
    </source>
</evidence>
<accession>A0A7S4GA41</accession>
<dbReference type="SUPFAM" id="SSF57903">
    <property type="entry name" value="FYVE/PHD zinc finger"/>
    <property type="match status" value="1"/>
</dbReference>
<keyword evidence="1" id="KW-0479">Metal-binding</keyword>
<reference evidence="7" key="1">
    <citation type="submission" date="2021-01" db="EMBL/GenBank/DDBJ databases">
        <authorList>
            <person name="Corre E."/>
            <person name="Pelletier E."/>
            <person name="Niang G."/>
            <person name="Scheremetjew M."/>
            <person name="Finn R."/>
            <person name="Kale V."/>
            <person name="Holt S."/>
            <person name="Cochrane G."/>
            <person name="Meng A."/>
            <person name="Brown T."/>
            <person name="Cohen L."/>
        </authorList>
    </citation>
    <scope>NUCLEOTIDE SEQUENCE</scope>
    <source>
        <strain evidence="7">CCMP1594</strain>
    </source>
</reference>
<dbReference type="EMBL" id="HBJA01120591">
    <property type="protein sequence ID" value="CAE0830223.1"/>
    <property type="molecule type" value="Transcribed_RNA"/>
</dbReference>
<evidence type="ECO:0000256" key="2">
    <source>
        <dbReference type="ARBA" id="ARBA00022771"/>
    </source>
</evidence>
<dbReference type="GO" id="GO:0008270">
    <property type="term" value="F:zinc ion binding"/>
    <property type="evidence" value="ECO:0007669"/>
    <property type="project" value="UniProtKB-KW"/>
</dbReference>
<evidence type="ECO:0000256" key="5">
    <source>
        <dbReference type="SAM" id="MobiDB-lite"/>
    </source>
</evidence>
<evidence type="ECO:0000259" key="6">
    <source>
        <dbReference type="PROSITE" id="PS50016"/>
    </source>
</evidence>
<sequence>MTASAALKRKLVPPEPGVFATVEHLALLCCNKNLGNGQTTNVNLRFLLGLVGLSSTGPKPELVLRLHEGKQKLVDYAEISVADLSGNIASQTDQAQCESEDDEDSTDSDDDDNCCMACHKSDESMGNVMFACAMCGGACHQKCVQGGRDDLAAWVCDGCNRAQGTSGSEFQLEEAEVESTAKRKHAKKDAKKRATKRKREDRKSAAGARVKRPKPKPKPKPKAKPSSSSDSSSDSSSSSSSSSSSGSDSDDDSDSSSD</sequence>
<protein>
    <recommendedName>
        <fullName evidence="6">PHD-type domain-containing protein</fullName>
    </recommendedName>
</protein>
<dbReference type="Gene3D" id="3.30.40.10">
    <property type="entry name" value="Zinc/RING finger domain, C3HC4 (zinc finger)"/>
    <property type="match status" value="1"/>
</dbReference>
<feature type="compositionally biased region" description="Basic residues" evidence="5">
    <location>
        <begin position="209"/>
        <end position="223"/>
    </location>
</feature>
<dbReference type="InterPro" id="IPR019787">
    <property type="entry name" value="Znf_PHD-finger"/>
</dbReference>
<evidence type="ECO:0000256" key="4">
    <source>
        <dbReference type="PROSITE-ProRule" id="PRU00146"/>
    </source>
</evidence>
<feature type="compositionally biased region" description="Low complexity" evidence="5">
    <location>
        <begin position="224"/>
        <end position="247"/>
    </location>
</feature>
<name>A0A7S4GA41_9EUGL</name>
<keyword evidence="2 4" id="KW-0863">Zinc-finger</keyword>
<feature type="compositionally biased region" description="Basic residues" evidence="5">
    <location>
        <begin position="182"/>
        <end position="200"/>
    </location>
</feature>
<dbReference type="PROSITE" id="PS50016">
    <property type="entry name" value="ZF_PHD_2"/>
    <property type="match status" value="1"/>
</dbReference>
<keyword evidence="3" id="KW-0862">Zinc</keyword>
<dbReference type="InterPro" id="IPR013083">
    <property type="entry name" value="Znf_RING/FYVE/PHD"/>
</dbReference>
<dbReference type="AlphaFoldDB" id="A0A7S4GA41"/>